<evidence type="ECO:0000256" key="2">
    <source>
        <dbReference type="ARBA" id="ARBA00022695"/>
    </source>
</evidence>
<dbReference type="GO" id="GO:0070567">
    <property type="term" value="F:cytidylyltransferase activity"/>
    <property type="evidence" value="ECO:0007669"/>
    <property type="project" value="InterPro"/>
</dbReference>
<dbReference type="InterPro" id="IPR034683">
    <property type="entry name" value="IspD/TarI"/>
</dbReference>
<reference evidence="3 4" key="1">
    <citation type="submission" date="2013-01" db="EMBL/GenBank/DDBJ databases">
        <authorList>
            <person name="Harkins D.M."/>
            <person name="Durkin A.S."/>
            <person name="Brinkac L.M."/>
            <person name="Haft D.H."/>
            <person name="Selengut J.D."/>
            <person name="Sanka R."/>
            <person name="DePew J."/>
            <person name="Purushe J."/>
            <person name="Tulsiani S.M."/>
            <person name="Graham G.C."/>
            <person name="Burns M.-A."/>
            <person name="Dohnt M.F."/>
            <person name="Smythe L.D."/>
            <person name="McKay D.B."/>
            <person name="Craig S.B."/>
            <person name="Vinetz J.M."/>
            <person name="Sutton G.G."/>
            <person name="Nierman W.C."/>
            <person name="Fouts D.E."/>
        </authorList>
    </citation>
    <scope>NUCLEOTIDE SEQUENCE [LARGE SCALE GENOMIC DNA]</scope>
    <source>
        <strain evidence="3 4">LT2116</strain>
    </source>
</reference>
<evidence type="ECO:0000313" key="3">
    <source>
        <dbReference type="EMBL" id="EMF83318.1"/>
    </source>
</evidence>
<dbReference type="PANTHER" id="PTHR43015:SF1">
    <property type="entry name" value="D-RIBITOL-5-PHOSPHATE CYTIDYLYLTRANSFERASE"/>
    <property type="match status" value="1"/>
</dbReference>
<dbReference type="SUPFAM" id="SSF53448">
    <property type="entry name" value="Nucleotide-diphospho-sugar transferases"/>
    <property type="match status" value="1"/>
</dbReference>
<dbReference type="GO" id="GO:0005829">
    <property type="term" value="C:cytosol"/>
    <property type="evidence" value="ECO:0007669"/>
    <property type="project" value="TreeGrafter"/>
</dbReference>
<evidence type="ECO:0008006" key="5">
    <source>
        <dbReference type="Google" id="ProtNLM"/>
    </source>
</evidence>
<organism evidence="3 4">
    <name type="scientific">Leptospira weilii serovar Topaz str. LT2116</name>
    <dbReference type="NCBI Taxonomy" id="1088540"/>
    <lineage>
        <taxon>Bacteria</taxon>
        <taxon>Pseudomonadati</taxon>
        <taxon>Spirochaetota</taxon>
        <taxon>Spirochaetia</taxon>
        <taxon>Leptospirales</taxon>
        <taxon>Leptospiraceae</taxon>
        <taxon>Leptospira</taxon>
    </lineage>
</organism>
<dbReference type="InterPro" id="IPR029044">
    <property type="entry name" value="Nucleotide-diphossugar_trans"/>
</dbReference>
<dbReference type="AlphaFoldDB" id="M3EQI5"/>
<dbReference type="Pfam" id="PF01128">
    <property type="entry name" value="IspD"/>
    <property type="match status" value="1"/>
</dbReference>
<sequence length="57" mass="6606">MKSLFLSEKIYVLILAGGTGTRMSSEIPKQFLEFSNEPVLIHTLKKFQSWKKQNKSF</sequence>
<comment type="caution">
    <text evidence="3">The sequence shown here is derived from an EMBL/GenBank/DDBJ whole genome shotgun (WGS) entry which is preliminary data.</text>
</comment>
<evidence type="ECO:0000256" key="1">
    <source>
        <dbReference type="ARBA" id="ARBA00022679"/>
    </source>
</evidence>
<evidence type="ECO:0000313" key="4">
    <source>
        <dbReference type="Proteomes" id="UP000011770"/>
    </source>
</evidence>
<dbReference type="EMBL" id="AHOR02000013">
    <property type="protein sequence ID" value="EMF83318.1"/>
    <property type="molecule type" value="Genomic_DNA"/>
</dbReference>
<keyword evidence="2" id="KW-0548">Nucleotidyltransferase</keyword>
<dbReference type="Proteomes" id="UP000011770">
    <property type="component" value="Unassembled WGS sequence"/>
</dbReference>
<protein>
    <recommendedName>
        <fullName evidence="5">2-C-methyl-D-erythritol 4-phosphate cytidylyltransferase domain protein</fullName>
    </recommendedName>
</protein>
<gene>
    <name evidence="3" type="ORF">LEP1GSC188_1926</name>
</gene>
<name>M3EQI5_9LEPT</name>
<proteinExistence type="predicted"/>
<dbReference type="Gene3D" id="3.90.550.10">
    <property type="entry name" value="Spore Coat Polysaccharide Biosynthesis Protein SpsA, Chain A"/>
    <property type="match status" value="1"/>
</dbReference>
<dbReference type="PANTHER" id="PTHR43015">
    <property type="entry name" value="D-RIBITOL-5-PHOSPHATE CYTIDYLYLTRANSFERASE"/>
    <property type="match status" value="1"/>
</dbReference>
<accession>M3EQI5</accession>
<keyword evidence="1" id="KW-0808">Transferase</keyword>